<keyword evidence="10" id="KW-1133">Transmembrane helix</keyword>
<evidence type="ECO:0000256" key="8">
    <source>
        <dbReference type="PROSITE-ProRule" id="PRU00782"/>
    </source>
</evidence>
<dbReference type="Pfam" id="PF06017">
    <property type="entry name" value="Myosin_TH1"/>
    <property type="match status" value="1"/>
</dbReference>
<dbReference type="CDD" id="cd23767">
    <property type="entry name" value="IQCD"/>
    <property type="match status" value="1"/>
</dbReference>
<dbReference type="Gene3D" id="1.20.5.4820">
    <property type="match status" value="1"/>
</dbReference>
<feature type="region of interest" description="Disordered" evidence="9">
    <location>
        <begin position="967"/>
        <end position="996"/>
    </location>
</feature>
<dbReference type="InterPro" id="IPR027417">
    <property type="entry name" value="P-loop_NTPase"/>
</dbReference>
<dbReference type="FunFam" id="1.20.5.4820:FF:000004">
    <property type="entry name" value="Myosin IE"/>
    <property type="match status" value="1"/>
</dbReference>
<keyword evidence="6 8" id="KW-0505">Motor protein</keyword>
<dbReference type="PANTHER" id="PTHR13140:SF663">
    <property type="entry name" value="UNCONVENTIONAL MYOSIN-IF"/>
    <property type="match status" value="1"/>
</dbReference>
<dbReference type="GO" id="GO:0016459">
    <property type="term" value="C:myosin complex"/>
    <property type="evidence" value="ECO:0007669"/>
    <property type="project" value="UniProtKB-KW"/>
</dbReference>
<feature type="region of interest" description="Actin-binding" evidence="8">
    <location>
        <begin position="554"/>
        <end position="576"/>
    </location>
</feature>
<dbReference type="FunFam" id="3.40.850.10:FF:000101">
    <property type="entry name" value="Slow myosin heavy chain 2"/>
    <property type="match status" value="1"/>
</dbReference>
<name>A0A8C7PXZ5_ONCMY</name>
<keyword evidence="5 8" id="KW-0518">Myosin</keyword>
<evidence type="ECO:0000256" key="6">
    <source>
        <dbReference type="ARBA" id="ARBA00023175"/>
    </source>
</evidence>
<feature type="binding site" evidence="8">
    <location>
        <begin position="108"/>
        <end position="115"/>
    </location>
    <ligand>
        <name>ATP</name>
        <dbReference type="ChEBI" id="CHEBI:30616"/>
    </ligand>
</feature>
<dbReference type="GeneTree" id="ENSGT00940000158870"/>
<comment type="similarity">
    <text evidence="1 8">Belongs to the TRAFAC class myosin-kinesin ATPase superfamily. Myosin family.</text>
</comment>
<dbReference type="GO" id="GO:0007015">
    <property type="term" value="P:actin filament organization"/>
    <property type="evidence" value="ECO:0007669"/>
    <property type="project" value="TreeGrafter"/>
</dbReference>
<dbReference type="GO" id="GO:0051015">
    <property type="term" value="F:actin filament binding"/>
    <property type="evidence" value="ECO:0007669"/>
    <property type="project" value="TreeGrafter"/>
</dbReference>
<dbReference type="PRINTS" id="PR00193">
    <property type="entry name" value="MYOSINHEAVY"/>
</dbReference>
<keyword evidence="3 8" id="KW-0547">Nucleotide-binding</keyword>
<dbReference type="GO" id="GO:0005902">
    <property type="term" value="C:microvillus"/>
    <property type="evidence" value="ECO:0007669"/>
    <property type="project" value="TreeGrafter"/>
</dbReference>
<reference evidence="13" key="2">
    <citation type="submission" date="2025-08" db="UniProtKB">
        <authorList>
            <consortium name="Ensembl"/>
        </authorList>
    </citation>
    <scope>IDENTIFICATION</scope>
</reference>
<dbReference type="SUPFAM" id="SSF52540">
    <property type="entry name" value="P-loop containing nucleoside triphosphate hydrolases"/>
    <property type="match status" value="1"/>
</dbReference>
<evidence type="ECO:0000256" key="7">
    <source>
        <dbReference type="ARBA" id="ARBA00023203"/>
    </source>
</evidence>
<dbReference type="Ensembl" id="ENSOMYT00000032698.2">
    <property type="protein sequence ID" value="ENSOMYP00000029977.2"/>
    <property type="gene ID" value="ENSOMYG00000013020.2"/>
</dbReference>
<dbReference type="PROSITE" id="PS50096">
    <property type="entry name" value="IQ"/>
    <property type="match status" value="1"/>
</dbReference>
<evidence type="ECO:0000256" key="2">
    <source>
        <dbReference type="ARBA" id="ARBA00022443"/>
    </source>
</evidence>
<dbReference type="InterPro" id="IPR036072">
    <property type="entry name" value="MYSc_Myo1"/>
</dbReference>
<keyword evidence="7 8" id="KW-0009">Actin-binding</keyword>
<evidence type="ECO:0000313" key="14">
    <source>
        <dbReference type="Proteomes" id="UP000694395"/>
    </source>
</evidence>
<dbReference type="Gene3D" id="1.10.10.820">
    <property type="match status" value="1"/>
</dbReference>
<sequence length="1020" mass="117706">QGSKYHWQSQNVKQSGVDDMVLLSKISEDAIVENLKKRFMDDFIFTYIGSVLISVNPFKQMPYFTDREIELYQGAAQYENPPHIYALTDNMYRNMMIDQENQCVIISGESGAGKTVAAKYIMGYISKVSGGGDKVQHVKDIILQSNPLLEAFGNAKTVRNNNSSRFGKYFEIQFSRGGEPDGGKISNFLLEKSRVVSQNENERNFHVYYQLIEGANPQQKEALGIMTPDYYNYLNQSGTYKVDGTNDSKDFQETMTLGIVAQAICHYVDKCIYLSCVVLCSVCIFSLPVLAFPAYLLGVDPTRLQDKLTSRKMDSKWGGKSESIDVTLNQEQATYTRDALAKALYTRLFDYLVEAINKAIQKPHEEYSIGVLDIYGFEIFQRNGFEQFCINFVNEKLQQIFIELTLKAEQEEYVQEGIKWTPIEYFNNKVVCDLIENKLNPPGIMSVLDDVCATMHAKGEGADGTLLQKLSAAVGTHEHFNSWNSGFVIHHYAGKVSYEINGFCERNRDVLFTDLIELMQSSEHAFIRSLFPENLNTDKKSRPTTASCKIKKQANDLVNTLMKCTPHYIRCIKPNETKRPKDWEESRAKHQVEYLGLRENIRVRRAGYAYRRVFNKFLQRYAILTAETWPCWRGGEQQGVLHLLRSVNMDTDQYQMGRSKVFVKAPESLFLLEEMRERKFDTFARTIQKAWRKYIARRKYEQMREDASDILHNSKERRRNSINRNFVGDYLGLEQRPELRQFLAKRERVDFADSVNKFDRRFKSIKRDLILSPKGIYLIGREKVKKGPEKGQIKEVLKRKLEFESIHSISLSMRQDDFFIVHETQYDSLLESNFKTEFLSLLCKRYEEVTKNKLSLSFNDRLEFRVKKEGWGGGGTRVVVFQRGQGDLAEIKPTGKTLTITVGDGLPKTSNMFLRHRQQSLHEHGLAILTTVYHHHDNYVELLVYEWMYCMSVLCLPCISQHTYTAQKQNRPPSAVLPKLGSQNRRRGPAQTQTQQGNLDFLNHTLGIHKNILSKVKDRT</sequence>
<evidence type="ECO:0000313" key="13">
    <source>
        <dbReference type="Ensembl" id="ENSOMYP00000029977.2"/>
    </source>
</evidence>
<feature type="domain" description="TH1" evidence="12">
    <location>
        <begin position="715"/>
        <end position="905"/>
    </location>
</feature>
<dbReference type="GO" id="GO:0000146">
    <property type="term" value="F:microfilament motor activity"/>
    <property type="evidence" value="ECO:0007669"/>
    <property type="project" value="TreeGrafter"/>
</dbReference>
<evidence type="ECO:0000256" key="5">
    <source>
        <dbReference type="ARBA" id="ARBA00023123"/>
    </source>
</evidence>
<keyword evidence="2" id="KW-0728">SH3 domain</keyword>
<dbReference type="FunFam" id="1.20.58.530:FF:000007">
    <property type="entry name" value="Myosin IE"/>
    <property type="match status" value="1"/>
</dbReference>
<feature type="transmembrane region" description="Helical" evidence="10">
    <location>
        <begin position="272"/>
        <end position="297"/>
    </location>
</feature>
<evidence type="ECO:0000259" key="11">
    <source>
        <dbReference type="PROSITE" id="PS51456"/>
    </source>
</evidence>
<dbReference type="Gene3D" id="1.20.120.720">
    <property type="entry name" value="Myosin VI head, motor domain, U50 subdomain"/>
    <property type="match status" value="1"/>
</dbReference>
<keyword evidence="10" id="KW-0472">Membrane</keyword>
<feature type="domain" description="Myosin motor" evidence="11">
    <location>
        <begin position="15"/>
        <end position="677"/>
    </location>
</feature>
<dbReference type="PROSITE" id="PS51757">
    <property type="entry name" value="TH1"/>
    <property type="match status" value="1"/>
</dbReference>
<dbReference type="GO" id="GO:0006897">
    <property type="term" value="P:endocytosis"/>
    <property type="evidence" value="ECO:0007669"/>
    <property type="project" value="TreeGrafter"/>
</dbReference>
<dbReference type="CDD" id="cd01378">
    <property type="entry name" value="MYSc_Myo1"/>
    <property type="match status" value="1"/>
</dbReference>
<evidence type="ECO:0000259" key="12">
    <source>
        <dbReference type="PROSITE" id="PS51757"/>
    </source>
</evidence>
<dbReference type="SMART" id="SM00242">
    <property type="entry name" value="MYSc"/>
    <property type="match status" value="1"/>
</dbReference>
<evidence type="ECO:0000256" key="1">
    <source>
        <dbReference type="ARBA" id="ARBA00008314"/>
    </source>
</evidence>
<dbReference type="InterPro" id="IPR010926">
    <property type="entry name" value="Myosin_TH1"/>
</dbReference>
<dbReference type="Proteomes" id="UP000694395">
    <property type="component" value="Chromosome 30"/>
</dbReference>
<dbReference type="GO" id="GO:0005524">
    <property type="term" value="F:ATP binding"/>
    <property type="evidence" value="ECO:0007669"/>
    <property type="project" value="UniProtKB-UniRule"/>
</dbReference>
<keyword evidence="10" id="KW-0812">Transmembrane</keyword>
<reference evidence="13" key="1">
    <citation type="submission" date="2020-07" db="EMBL/GenBank/DDBJ databases">
        <title>A long reads based de novo assembly of the rainbow trout Arlee double haploid line genome.</title>
        <authorList>
            <person name="Gao G."/>
            <person name="Palti Y."/>
        </authorList>
    </citation>
    <scope>NUCLEOTIDE SEQUENCE [LARGE SCALE GENOMIC DNA]</scope>
</reference>
<dbReference type="Pfam" id="PF00063">
    <property type="entry name" value="Myosin_head"/>
    <property type="match status" value="1"/>
</dbReference>
<proteinExistence type="inferred from homology"/>
<dbReference type="Gene3D" id="1.20.58.530">
    <property type="match status" value="1"/>
</dbReference>
<dbReference type="InterPro" id="IPR001609">
    <property type="entry name" value="Myosin_head_motor_dom-like"/>
</dbReference>
<evidence type="ECO:0000256" key="4">
    <source>
        <dbReference type="ARBA" id="ARBA00022840"/>
    </source>
</evidence>
<gene>
    <name evidence="13" type="primary">LOC110521506</name>
</gene>
<keyword evidence="14" id="KW-1185">Reference proteome</keyword>
<evidence type="ECO:0000256" key="9">
    <source>
        <dbReference type="SAM" id="MobiDB-lite"/>
    </source>
</evidence>
<dbReference type="InterPro" id="IPR036961">
    <property type="entry name" value="Kinesin_motor_dom_sf"/>
</dbReference>
<dbReference type="FunFam" id="1.10.10.820:FF:000001">
    <property type="entry name" value="Myosin heavy chain"/>
    <property type="match status" value="1"/>
</dbReference>
<evidence type="ECO:0000256" key="3">
    <source>
        <dbReference type="ARBA" id="ARBA00022741"/>
    </source>
</evidence>
<accession>A0A8C7PXZ5</accession>
<protein>
    <submittedName>
        <fullName evidence="13">Myosin IF</fullName>
    </submittedName>
</protein>
<dbReference type="GO" id="GO:0005886">
    <property type="term" value="C:plasma membrane"/>
    <property type="evidence" value="ECO:0007669"/>
    <property type="project" value="TreeGrafter"/>
</dbReference>
<dbReference type="GO" id="GO:0005737">
    <property type="term" value="C:cytoplasm"/>
    <property type="evidence" value="ECO:0007669"/>
    <property type="project" value="TreeGrafter"/>
</dbReference>
<evidence type="ECO:0000256" key="10">
    <source>
        <dbReference type="SAM" id="Phobius"/>
    </source>
</evidence>
<dbReference type="AlphaFoldDB" id="A0A8C7PXZ5"/>
<dbReference type="Gene3D" id="3.40.850.10">
    <property type="entry name" value="Kinesin motor domain"/>
    <property type="match status" value="1"/>
</dbReference>
<organism evidence="13 14">
    <name type="scientific">Oncorhynchus mykiss</name>
    <name type="common">Rainbow trout</name>
    <name type="synonym">Salmo gairdneri</name>
    <dbReference type="NCBI Taxonomy" id="8022"/>
    <lineage>
        <taxon>Eukaryota</taxon>
        <taxon>Metazoa</taxon>
        <taxon>Chordata</taxon>
        <taxon>Craniata</taxon>
        <taxon>Vertebrata</taxon>
        <taxon>Euteleostomi</taxon>
        <taxon>Actinopterygii</taxon>
        <taxon>Neopterygii</taxon>
        <taxon>Teleostei</taxon>
        <taxon>Protacanthopterygii</taxon>
        <taxon>Salmoniformes</taxon>
        <taxon>Salmonidae</taxon>
        <taxon>Salmoninae</taxon>
        <taxon>Oncorhynchus</taxon>
    </lineage>
</organism>
<dbReference type="PANTHER" id="PTHR13140">
    <property type="entry name" value="MYOSIN"/>
    <property type="match status" value="1"/>
</dbReference>
<reference evidence="13" key="3">
    <citation type="submission" date="2025-09" db="UniProtKB">
        <authorList>
            <consortium name="Ensembl"/>
        </authorList>
    </citation>
    <scope>IDENTIFICATION</scope>
</reference>
<keyword evidence="4 8" id="KW-0067">ATP-binding</keyword>
<dbReference type="PROSITE" id="PS51456">
    <property type="entry name" value="MYOSIN_MOTOR"/>
    <property type="match status" value="1"/>
</dbReference>